<sequence length="157" mass="17830">MKPSSQILAMEMVTAGDAIAAMLQVKPDDTVTILKRLRIADKEPMAIETCYMNSSIGAVVLENLTNDGSLYELFTTRLGIVLVSAQESIEVISLKEYERALLKSEASPGALFIRRLTFDDQNRPVEYVESKYRADRYRFQVELAFREPDIKNDWSIM</sequence>
<dbReference type="Gene3D" id="3.40.1410.10">
    <property type="entry name" value="Chorismate lyase-like"/>
    <property type="match status" value="1"/>
</dbReference>
<dbReference type="SUPFAM" id="SSF64288">
    <property type="entry name" value="Chorismate lyase-like"/>
    <property type="match status" value="1"/>
</dbReference>
<feature type="domain" description="UbiC transcription regulator-associated" evidence="1">
    <location>
        <begin position="1"/>
        <end position="138"/>
    </location>
</feature>
<evidence type="ECO:0000259" key="1">
    <source>
        <dbReference type="SMART" id="SM00866"/>
    </source>
</evidence>
<dbReference type="InterPro" id="IPR028978">
    <property type="entry name" value="Chorismate_lyase_/UTRA_dom_sf"/>
</dbReference>
<dbReference type="GO" id="GO:0045892">
    <property type="term" value="P:negative regulation of DNA-templated transcription"/>
    <property type="evidence" value="ECO:0007669"/>
    <property type="project" value="TreeGrafter"/>
</dbReference>
<proteinExistence type="predicted"/>
<dbReference type="EMBL" id="VSSQ01108224">
    <property type="protein sequence ID" value="MPN47045.1"/>
    <property type="molecule type" value="Genomic_DNA"/>
</dbReference>
<dbReference type="GO" id="GO:0003677">
    <property type="term" value="F:DNA binding"/>
    <property type="evidence" value="ECO:0007669"/>
    <property type="project" value="InterPro"/>
</dbReference>
<organism evidence="2">
    <name type="scientific">bioreactor metagenome</name>
    <dbReference type="NCBI Taxonomy" id="1076179"/>
    <lineage>
        <taxon>unclassified sequences</taxon>
        <taxon>metagenomes</taxon>
        <taxon>ecological metagenomes</taxon>
    </lineage>
</organism>
<reference evidence="2" key="1">
    <citation type="submission" date="2019-08" db="EMBL/GenBank/DDBJ databases">
        <authorList>
            <person name="Kucharzyk K."/>
            <person name="Murdoch R.W."/>
            <person name="Higgins S."/>
            <person name="Loffler F."/>
        </authorList>
    </citation>
    <scope>NUCLEOTIDE SEQUENCE</scope>
</reference>
<evidence type="ECO:0000313" key="2">
    <source>
        <dbReference type="EMBL" id="MPN47045.1"/>
    </source>
</evidence>
<comment type="caution">
    <text evidence="2">The sequence shown here is derived from an EMBL/GenBank/DDBJ whole genome shotgun (WGS) entry which is preliminary data.</text>
</comment>
<dbReference type="Pfam" id="PF07702">
    <property type="entry name" value="UTRA"/>
    <property type="match status" value="1"/>
</dbReference>
<accession>A0A645I6V2</accession>
<dbReference type="SMART" id="SM00866">
    <property type="entry name" value="UTRA"/>
    <property type="match status" value="1"/>
</dbReference>
<dbReference type="PANTHER" id="PTHR44846:SF1">
    <property type="entry name" value="MANNOSYL-D-GLYCERATE TRANSPORT_METABOLISM SYSTEM REPRESSOR MNGR-RELATED"/>
    <property type="match status" value="1"/>
</dbReference>
<dbReference type="PANTHER" id="PTHR44846">
    <property type="entry name" value="MANNOSYL-D-GLYCERATE TRANSPORT/METABOLISM SYSTEM REPRESSOR MNGR-RELATED"/>
    <property type="match status" value="1"/>
</dbReference>
<protein>
    <submittedName>
        <fullName evidence="2">HTH-type transcriptional repressor DasR</fullName>
    </submittedName>
</protein>
<name>A0A645I6V2_9ZZZZ</name>
<dbReference type="InterPro" id="IPR050679">
    <property type="entry name" value="Bact_HTH_transcr_reg"/>
</dbReference>
<dbReference type="InterPro" id="IPR011663">
    <property type="entry name" value="UTRA"/>
</dbReference>
<gene>
    <name evidence="2" type="primary">dasR_10</name>
    <name evidence="2" type="ORF">SDC9_194645</name>
</gene>
<dbReference type="AlphaFoldDB" id="A0A645I6V2"/>